<keyword evidence="2" id="KW-1185">Reference proteome</keyword>
<sequence>MDATRPQTPENRVTEDELEQVATPVGYTAPSHALREGEMIWRTPDGPSLSENYPTSTDVRMRLPRYQPLMPPVVMSPTQDGRLLMAHPQDRLQSEIEDLKAQYQLGDQRVSQKQSKLFLGLSVLAQTHLGCGICLDHARRVYRYHRCLRYLHLSVTVGA</sequence>
<dbReference type="AlphaFoldDB" id="A0A8H5NTU5"/>
<gene>
    <name evidence="1" type="ORF">FPCIR_11553</name>
</gene>
<comment type="caution">
    <text evidence="1">The sequence shown here is derived from an EMBL/GenBank/DDBJ whole genome shotgun (WGS) entry which is preliminary data.</text>
</comment>
<accession>A0A8H5NTU5</accession>
<evidence type="ECO:0000313" key="1">
    <source>
        <dbReference type="EMBL" id="KAF5578512.1"/>
    </source>
</evidence>
<name>A0A8H5NTU5_9HYPO</name>
<dbReference type="EMBL" id="JAAOAS010000357">
    <property type="protein sequence ID" value="KAF5578512.1"/>
    <property type="molecule type" value="Genomic_DNA"/>
</dbReference>
<organism evidence="1 2">
    <name type="scientific">Fusarium pseudocircinatum</name>
    <dbReference type="NCBI Taxonomy" id="56676"/>
    <lineage>
        <taxon>Eukaryota</taxon>
        <taxon>Fungi</taxon>
        <taxon>Dikarya</taxon>
        <taxon>Ascomycota</taxon>
        <taxon>Pezizomycotina</taxon>
        <taxon>Sordariomycetes</taxon>
        <taxon>Hypocreomycetidae</taxon>
        <taxon>Hypocreales</taxon>
        <taxon>Nectriaceae</taxon>
        <taxon>Fusarium</taxon>
        <taxon>Fusarium fujikuroi species complex</taxon>
    </lineage>
</organism>
<reference evidence="1 2" key="1">
    <citation type="submission" date="2020-05" db="EMBL/GenBank/DDBJ databases">
        <title>Identification and distribution of gene clusters putatively required for synthesis of sphingolipid metabolism inhibitors in phylogenetically diverse species of the filamentous fungus Fusarium.</title>
        <authorList>
            <person name="Kim H.-S."/>
            <person name="Busman M."/>
            <person name="Brown D.W."/>
            <person name="Divon H."/>
            <person name="Uhlig S."/>
            <person name="Proctor R.H."/>
        </authorList>
    </citation>
    <scope>NUCLEOTIDE SEQUENCE [LARGE SCALE GENOMIC DNA]</scope>
    <source>
        <strain evidence="1 2">NRRL 36939</strain>
    </source>
</reference>
<protein>
    <submittedName>
        <fullName evidence="1">Uncharacterized protein</fullName>
    </submittedName>
</protein>
<dbReference type="OrthoDB" id="5101085at2759"/>
<evidence type="ECO:0000313" key="2">
    <source>
        <dbReference type="Proteomes" id="UP000546213"/>
    </source>
</evidence>
<dbReference type="Proteomes" id="UP000546213">
    <property type="component" value="Unassembled WGS sequence"/>
</dbReference>
<proteinExistence type="predicted"/>